<dbReference type="InterPro" id="IPR009057">
    <property type="entry name" value="Homeodomain-like_sf"/>
</dbReference>
<dbReference type="PROSITE" id="PS50977">
    <property type="entry name" value="HTH_TETR_2"/>
    <property type="match status" value="1"/>
</dbReference>
<evidence type="ECO:0000313" key="7">
    <source>
        <dbReference type="Proteomes" id="UP000316649"/>
    </source>
</evidence>
<dbReference type="InterPro" id="IPR036271">
    <property type="entry name" value="Tet_transcr_reg_TetR-rel_C_sf"/>
</dbReference>
<dbReference type="Gene3D" id="1.10.357.10">
    <property type="entry name" value="Tetracycline Repressor, domain 2"/>
    <property type="match status" value="1"/>
</dbReference>
<keyword evidence="3" id="KW-0804">Transcription</keyword>
<dbReference type="GO" id="GO:0003677">
    <property type="term" value="F:DNA binding"/>
    <property type="evidence" value="ECO:0007669"/>
    <property type="project" value="UniProtKB-UniRule"/>
</dbReference>
<evidence type="ECO:0000256" key="4">
    <source>
        <dbReference type="PROSITE-ProRule" id="PRU00335"/>
    </source>
</evidence>
<feature type="domain" description="HTH tetR-type" evidence="5">
    <location>
        <begin position="6"/>
        <end position="66"/>
    </location>
</feature>
<dbReference type="SUPFAM" id="SSF46689">
    <property type="entry name" value="Homeodomain-like"/>
    <property type="match status" value="1"/>
</dbReference>
<evidence type="ECO:0000256" key="2">
    <source>
        <dbReference type="ARBA" id="ARBA00023125"/>
    </source>
</evidence>
<dbReference type="InterPro" id="IPR011075">
    <property type="entry name" value="TetR_C"/>
</dbReference>
<dbReference type="PROSITE" id="PS01081">
    <property type="entry name" value="HTH_TETR_1"/>
    <property type="match status" value="1"/>
</dbReference>
<dbReference type="RefSeq" id="WP_144357029.1">
    <property type="nucleotide sequence ID" value="NZ_VMNH01000002.1"/>
</dbReference>
<keyword evidence="2 4" id="KW-0238">DNA-binding</keyword>
<sequence>MVSKGIRTRQLIIDKSLQLFSVKGYHNTSINNILEATSLTKGGLYGHFSSKEAIWYAVYDEAVKRWHAVVFKGVSAIDDPLLRITRVIENDLMHYLGGHTFDGGCYFLNSLVELSGQSPEMSRHMLRGFIRFSKLFQLWLEEAETKKLISPGLNYREIANFIFISVNGAAALYAVVKDDTILQQTSSQLNHYLHQLKR</sequence>
<dbReference type="PRINTS" id="PR00455">
    <property type="entry name" value="HTHTETR"/>
</dbReference>
<dbReference type="OrthoDB" id="4541465at2"/>
<dbReference type="InterPro" id="IPR001647">
    <property type="entry name" value="HTH_TetR"/>
</dbReference>
<proteinExistence type="predicted"/>
<organism evidence="6 7">
    <name type="scientific">Sedimenticola selenatireducens</name>
    <dbReference type="NCBI Taxonomy" id="191960"/>
    <lineage>
        <taxon>Bacteria</taxon>
        <taxon>Pseudomonadati</taxon>
        <taxon>Pseudomonadota</taxon>
        <taxon>Gammaproteobacteria</taxon>
        <taxon>Chromatiales</taxon>
        <taxon>Sedimenticolaceae</taxon>
        <taxon>Sedimenticola</taxon>
    </lineage>
</organism>
<dbReference type="PANTHER" id="PTHR47506:SF1">
    <property type="entry name" value="HTH-TYPE TRANSCRIPTIONAL REGULATOR YJDC"/>
    <property type="match status" value="1"/>
</dbReference>
<dbReference type="AlphaFoldDB" id="A0A557SMM2"/>
<evidence type="ECO:0000256" key="1">
    <source>
        <dbReference type="ARBA" id="ARBA00023015"/>
    </source>
</evidence>
<evidence type="ECO:0000259" key="5">
    <source>
        <dbReference type="PROSITE" id="PS50977"/>
    </source>
</evidence>
<gene>
    <name evidence="6" type="ORF">FHP88_00470</name>
</gene>
<comment type="caution">
    <text evidence="6">The sequence shown here is derived from an EMBL/GenBank/DDBJ whole genome shotgun (WGS) entry which is preliminary data.</text>
</comment>
<protein>
    <submittedName>
        <fullName evidence="6">TetR/AcrR family transcriptional regulator</fullName>
    </submittedName>
</protein>
<name>A0A557SMM2_9GAMM</name>
<keyword evidence="1" id="KW-0805">Transcription regulation</keyword>
<accession>A0A557SMM2</accession>
<dbReference type="EMBL" id="VMNH01000002">
    <property type="protein sequence ID" value="TVO78671.1"/>
    <property type="molecule type" value="Genomic_DNA"/>
</dbReference>
<evidence type="ECO:0000313" key="6">
    <source>
        <dbReference type="EMBL" id="TVO78671.1"/>
    </source>
</evidence>
<dbReference type="InterPro" id="IPR023772">
    <property type="entry name" value="DNA-bd_HTH_TetR-type_CS"/>
</dbReference>
<reference evidence="6 7" key="1">
    <citation type="submission" date="2019-07" db="EMBL/GenBank/DDBJ databases">
        <title>The pathways for chlorine oxyanion respiration interact through the shared metabolite chlorate.</title>
        <authorList>
            <person name="Barnum T.P."/>
            <person name="Cheng Y."/>
            <person name="Hill K.A."/>
            <person name="Lucas L.N."/>
            <person name="Carlson H.K."/>
            <person name="Coates J.D."/>
        </authorList>
    </citation>
    <scope>NUCLEOTIDE SEQUENCE [LARGE SCALE GENOMIC DNA]</scope>
    <source>
        <strain evidence="6 7">BK-1</strain>
    </source>
</reference>
<evidence type="ECO:0000256" key="3">
    <source>
        <dbReference type="ARBA" id="ARBA00023163"/>
    </source>
</evidence>
<dbReference type="PANTHER" id="PTHR47506">
    <property type="entry name" value="TRANSCRIPTIONAL REGULATORY PROTEIN"/>
    <property type="match status" value="1"/>
</dbReference>
<dbReference type="Pfam" id="PF00440">
    <property type="entry name" value="TetR_N"/>
    <property type="match status" value="1"/>
</dbReference>
<dbReference type="Proteomes" id="UP000316649">
    <property type="component" value="Unassembled WGS sequence"/>
</dbReference>
<keyword evidence="7" id="KW-1185">Reference proteome</keyword>
<dbReference type="SUPFAM" id="SSF48498">
    <property type="entry name" value="Tetracyclin repressor-like, C-terminal domain"/>
    <property type="match status" value="1"/>
</dbReference>
<dbReference type="Pfam" id="PF16925">
    <property type="entry name" value="TetR_C_13"/>
    <property type="match status" value="1"/>
</dbReference>
<feature type="DNA-binding region" description="H-T-H motif" evidence="4">
    <location>
        <begin position="29"/>
        <end position="48"/>
    </location>
</feature>